<keyword evidence="7 9" id="KW-0472">Membrane</keyword>
<evidence type="ECO:0000256" key="9">
    <source>
        <dbReference type="SAM" id="Phobius"/>
    </source>
</evidence>
<gene>
    <name evidence="10" type="ORF">B296_00032221</name>
</gene>
<proteinExistence type="inferred from homology"/>
<keyword evidence="5 9" id="KW-1133">Transmembrane helix</keyword>
<evidence type="ECO:0000256" key="3">
    <source>
        <dbReference type="ARBA" id="ARBA00022448"/>
    </source>
</evidence>
<keyword evidence="8" id="KW-0407">Ion channel</keyword>
<dbReference type="AlphaFoldDB" id="A0A426YPL3"/>
<keyword evidence="6" id="KW-0406">Ion transport</keyword>
<evidence type="ECO:0000256" key="2">
    <source>
        <dbReference type="ARBA" id="ARBA00007079"/>
    </source>
</evidence>
<name>A0A426YPL3_ENSVE</name>
<feature type="transmembrane region" description="Helical" evidence="9">
    <location>
        <begin position="103"/>
        <end position="124"/>
    </location>
</feature>
<feature type="transmembrane region" description="Helical" evidence="9">
    <location>
        <begin position="246"/>
        <end position="272"/>
    </location>
</feature>
<evidence type="ECO:0000256" key="5">
    <source>
        <dbReference type="ARBA" id="ARBA00022989"/>
    </source>
</evidence>
<keyword evidence="4 9" id="KW-0812">Transmembrane</keyword>
<dbReference type="GO" id="GO:0015743">
    <property type="term" value="P:malate transport"/>
    <property type="evidence" value="ECO:0007669"/>
    <property type="project" value="InterPro"/>
</dbReference>
<dbReference type="Pfam" id="PF11744">
    <property type="entry name" value="ALMT"/>
    <property type="match status" value="2"/>
</dbReference>
<evidence type="ECO:0000313" key="10">
    <source>
        <dbReference type="EMBL" id="RRT53665.1"/>
    </source>
</evidence>
<evidence type="ECO:0000256" key="4">
    <source>
        <dbReference type="ARBA" id="ARBA00022692"/>
    </source>
</evidence>
<comment type="subcellular location">
    <subcellularLocation>
        <location evidence="1">Membrane</location>
        <topology evidence="1">Multi-pass membrane protein</topology>
    </subcellularLocation>
</comment>
<feature type="transmembrane region" description="Helical" evidence="9">
    <location>
        <begin position="73"/>
        <end position="91"/>
    </location>
</feature>
<accession>A0A426YPL3</accession>
<evidence type="ECO:0000256" key="6">
    <source>
        <dbReference type="ARBA" id="ARBA00023065"/>
    </source>
</evidence>
<feature type="transmembrane region" description="Helical" evidence="9">
    <location>
        <begin position="219"/>
        <end position="240"/>
    </location>
</feature>
<evidence type="ECO:0000256" key="7">
    <source>
        <dbReference type="ARBA" id="ARBA00023136"/>
    </source>
</evidence>
<feature type="transmembrane region" description="Helical" evidence="9">
    <location>
        <begin position="136"/>
        <end position="154"/>
    </location>
</feature>
<organism evidence="10 11">
    <name type="scientific">Ensete ventricosum</name>
    <name type="common">Abyssinian banana</name>
    <name type="synonym">Musa ensete</name>
    <dbReference type="NCBI Taxonomy" id="4639"/>
    <lineage>
        <taxon>Eukaryota</taxon>
        <taxon>Viridiplantae</taxon>
        <taxon>Streptophyta</taxon>
        <taxon>Embryophyta</taxon>
        <taxon>Tracheophyta</taxon>
        <taxon>Spermatophyta</taxon>
        <taxon>Magnoliopsida</taxon>
        <taxon>Liliopsida</taxon>
        <taxon>Zingiberales</taxon>
        <taxon>Musaceae</taxon>
        <taxon>Ensete</taxon>
    </lineage>
</organism>
<evidence type="ECO:0008006" key="12">
    <source>
        <dbReference type="Google" id="ProtNLM"/>
    </source>
</evidence>
<dbReference type="Proteomes" id="UP000287651">
    <property type="component" value="Unassembled WGS sequence"/>
</dbReference>
<dbReference type="InterPro" id="IPR020966">
    <property type="entry name" value="ALMT"/>
</dbReference>
<sequence length="558" mass="61271">MSTRVEMASEKEASRGLEWQVTVPGGSSVKLETDSVPTAAGWRMRRLASALVSKVFDFASKVRKIAADDPRKVVHCLKVGLALALVSVFYYTRPLYDGVGGAAMWAVMTVVVVFEFTLILGKWCVVDAGGSLYKGLNRATATLSAASVAFGIHWLAIKSGRTADHIILGASVFLLCKTTHSILGLSIPFHNPPHSRAVSSSSASAATFSKFIPAVKARFDYGVTIFILTFNLVAVSSYRVEKLLALAQWRFCTITIGFCICLTVCVVIRPVWAGEELHRLVMRNMEKLADSLEGTWVRACMHAALRCSKLMYSCCKVTESVAEYLEEEEEGGVDCNQKLGQKSQGYRCVLNSKSSEDSLVIDHPPPFSYVFVFMFLSLPLHSHVKYEPTKANLARWEPSHGCFSFKHPWRRYLEVGAAMRQCAYCIESLDSCINSENQPPDSVKKHLAKVYAKVATESSKVLKELASSFRSMRKPSSIDYLVEDMKNTADELQNALGSLPQEATSVIIETLPLITAASLLIEVSARVEGVVHAVKEITALPCFKPADGEELKARSTVA</sequence>
<reference evidence="10 11" key="1">
    <citation type="journal article" date="2014" name="Agronomy (Basel)">
        <title>A Draft Genome Sequence for Ensete ventricosum, the Drought-Tolerant Tree Against Hunger.</title>
        <authorList>
            <person name="Harrison J."/>
            <person name="Moore K.A."/>
            <person name="Paszkiewicz K."/>
            <person name="Jones T."/>
            <person name="Grant M."/>
            <person name="Ambacheew D."/>
            <person name="Muzemil S."/>
            <person name="Studholme D.J."/>
        </authorList>
    </citation>
    <scope>NUCLEOTIDE SEQUENCE [LARGE SCALE GENOMIC DNA]</scope>
</reference>
<comment type="similarity">
    <text evidence="2">Belongs to the aromatic acid exporter (TC 2.A.85) family.</text>
</comment>
<dbReference type="GO" id="GO:0016020">
    <property type="term" value="C:membrane"/>
    <property type="evidence" value="ECO:0007669"/>
    <property type="project" value="UniProtKB-SubCell"/>
</dbReference>
<evidence type="ECO:0000256" key="1">
    <source>
        <dbReference type="ARBA" id="ARBA00004141"/>
    </source>
</evidence>
<comment type="caution">
    <text evidence="10">The sequence shown here is derived from an EMBL/GenBank/DDBJ whole genome shotgun (WGS) entry which is preliminary data.</text>
</comment>
<dbReference type="GO" id="GO:0034220">
    <property type="term" value="P:monoatomic ion transmembrane transport"/>
    <property type="evidence" value="ECO:0007669"/>
    <property type="project" value="UniProtKB-KW"/>
</dbReference>
<keyword evidence="3" id="KW-0813">Transport</keyword>
<dbReference type="PANTHER" id="PTHR31086">
    <property type="entry name" value="ALUMINUM-ACTIVATED MALATE TRANSPORTER 10"/>
    <property type="match status" value="1"/>
</dbReference>
<protein>
    <recommendedName>
        <fullName evidence="12">Aluminum-activated malate transporter</fullName>
    </recommendedName>
</protein>
<evidence type="ECO:0000256" key="8">
    <source>
        <dbReference type="ARBA" id="ARBA00023303"/>
    </source>
</evidence>
<evidence type="ECO:0000313" key="11">
    <source>
        <dbReference type="Proteomes" id="UP000287651"/>
    </source>
</evidence>
<dbReference type="EMBL" id="AMZH03011026">
    <property type="protein sequence ID" value="RRT53665.1"/>
    <property type="molecule type" value="Genomic_DNA"/>
</dbReference>